<dbReference type="VEuPathDB" id="VectorBase:AFAF012793"/>
<name>A0A182QLU0_9DIPT</name>
<reference evidence="2" key="1">
    <citation type="submission" date="2014-01" db="EMBL/GenBank/DDBJ databases">
        <title>The Genome Sequence of Anopheles farauti FAR1 (V2).</title>
        <authorList>
            <consortium name="The Broad Institute Genomics Platform"/>
            <person name="Neafsey D.E."/>
            <person name="Besansky N."/>
            <person name="Howell P."/>
            <person name="Walton C."/>
            <person name="Young S.K."/>
            <person name="Zeng Q."/>
            <person name="Gargeya S."/>
            <person name="Fitzgerald M."/>
            <person name="Haas B."/>
            <person name="Abouelleil A."/>
            <person name="Allen A.W."/>
            <person name="Alvarado L."/>
            <person name="Arachchi H.M."/>
            <person name="Berlin A.M."/>
            <person name="Chapman S.B."/>
            <person name="Gainer-Dewar J."/>
            <person name="Goldberg J."/>
            <person name="Griggs A."/>
            <person name="Gujja S."/>
            <person name="Hansen M."/>
            <person name="Howarth C."/>
            <person name="Imamovic A."/>
            <person name="Ireland A."/>
            <person name="Larimer J."/>
            <person name="McCowan C."/>
            <person name="Murphy C."/>
            <person name="Pearson M."/>
            <person name="Poon T.W."/>
            <person name="Priest M."/>
            <person name="Roberts A."/>
            <person name="Saif S."/>
            <person name="Shea T."/>
            <person name="Sisk P."/>
            <person name="Sykes S."/>
            <person name="Wortman J."/>
            <person name="Nusbaum C."/>
            <person name="Birren B."/>
        </authorList>
    </citation>
    <scope>NUCLEOTIDE SEQUENCE [LARGE SCALE GENOMIC DNA]</scope>
    <source>
        <strain evidence="2">FAR1</strain>
    </source>
</reference>
<dbReference type="AlphaFoldDB" id="A0A182QLU0"/>
<organism evidence="1 2">
    <name type="scientific">Anopheles farauti</name>
    <dbReference type="NCBI Taxonomy" id="69004"/>
    <lineage>
        <taxon>Eukaryota</taxon>
        <taxon>Metazoa</taxon>
        <taxon>Ecdysozoa</taxon>
        <taxon>Arthropoda</taxon>
        <taxon>Hexapoda</taxon>
        <taxon>Insecta</taxon>
        <taxon>Pterygota</taxon>
        <taxon>Neoptera</taxon>
        <taxon>Endopterygota</taxon>
        <taxon>Diptera</taxon>
        <taxon>Nematocera</taxon>
        <taxon>Culicoidea</taxon>
        <taxon>Culicidae</taxon>
        <taxon>Anophelinae</taxon>
        <taxon>Anopheles</taxon>
    </lineage>
</organism>
<sequence>MAEQFDELTGVLLRASGFRRVQHGRFNPSGQGASEQFRLRTKLEHLQWSVRALFASEASLVLLNDRLTSSRLRRFASHRLRQPISVDIYHPLKAVAVNWMPPQSNNIDDTIGTAYHRRFSSANHLNCGWLSGTSRISSGG</sequence>
<reference evidence="1" key="2">
    <citation type="submission" date="2020-05" db="UniProtKB">
        <authorList>
            <consortium name="EnsemblMetazoa"/>
        </authorList>
    </citation>
    <scope>IDENTIFICATION</scope>
    <source>
        <strain evidence="1">FAR1</strain>
    </source>
</reference>
<dbReference type="EnsemblMetazoa" id="AFAF012793-RA">
    <property type="protein sequence ID" value="AFAF012793-PA"/>
    <property type="gene ID" value="AFAF012793"/>
</dbReference>
<protein>
    <submittedName>
        <fullName evidence="1">Uncharacterized protein</fullName>
    </submittedName>
</protein>
<evidence type="ECO:0000313" key="2">
    <source>
        <dbReference type="Proteomes" id="UP000075886"/>
    </source>
</evidence>
<evidence type="ECO:0000313" key="1">
    <source>
        <dbReference type="EnsemblMetazoa" id="AFAF012793-PA"/>
    </source>
</evidence>
<accession>A0A182QLU0</accession>
<keyword evidence="2" id="KW-1185">Reference proteome</keyword>
<dbReference type="EMBL" id="AXCN02000784">
    <property type="status" value="NOT_ANNOTATED_CDS"/>
    <property type="molecule type" value="Genomic_DNA"/>
</dbReference>
<proteinExistence type="predicted"/>
<dbReference type="Proteomes" id="UP000075886">
    <property type="component" value="Unassembled WGS sequence"/>
</dbReference>